<dbReference type="EMBL" id="CP138896">
    <property type="protein sequence ID" value="WPK25248.1"/>
    <property type="molecule type" value="Genomic_DNA"/>
</dbReference>
<sequence>MTTVVPGQYLEPEYKPNDNGGTEELCRYFPGKGAAISSVKVGAHTLPVVVATLLGRKVVQELKDPAEDDAEEDADDKNNPAKPKFRKFLVSVVAGKQSQYSEYADQIEASAVASVRAAATNLPREGDIVLARVTRLQLKQAHCEILCVYGHGNVSSDGGVGSIGTNAHMSLPMGGGSQILSSYAAVASSQNAMPGAQPMDIGEAYRALIRTQDIRSTERDKVKIIDCFRPGDLVKAVVLSLGDGSNYYLTTARNDLGVVFAKSEGGAGDLMVAIDWETMVCEKTGVVEKRKCANLFSSAEAAGEESSSNTA</sequence>
<dbReference type="Gene3D" id="2.40.50.140">
    <property type="entry name" value="Nucleic acid-binding proteins"/>
    <property type="match status" value="1"/>
</dbReference>
<organism evidence="6 7">
    <name type="scientific">Australozyma saopauloensis</name>
    <dbReference type="NCBI Taxonomy" id="291208"/>
    <lineage>
        <taxon>Eukaryota</taxon>
        <taxon>Fungi</taxon>
        <taxon>Dikarya</taxon>
        <taxon>Ascomycota</taxon>
        <taxon>Saccharomycotina</taxon>
        <taxon>Pichiomycetes</taxon>
        <taxon>Metschnikowiaceae</taxon>
        <taxon>Australozyma</taxon>
    </lineage>
</organism>
<accession>A0AAX4H9R0</accession>
<keyword evidence="3" id="KW-0271">Exosome</keyword>
<dbReference type="InterPro" id="IPR012340">
    <property type="entry name" value="NA-bd_OB-fold"/>
</dbReference>
<reference evidence="6 7" key="1">
    <citation type="submission" date="2023-10" db="EMBL/GenBank/DDBJ databases">
        <title>Draft Genome Sequence of Candida saopaulonensis from a very Premature Infant with Sepsis.</title>
        <authorList>
            <person name="Ning Y."/>
            <person name="Dai R."/>
            <person name="Xiao M."/>
            <person name="Xu Y."/>
            <person name="Yan Q."/>
            <person name="Zhang L."/>
        </authorList>
    </citation>
    <scope>NUCLEOTIDE SEQUENCE [LARGE SCALE GENOMIC DNA]</scope>
    <source>
        <strain evidence="6 7">19XY460</strain>
    </source>
</reference>
<evidence type="ECO:0008006" key="8">
    <source>
        <dbReference type="Google" id="ProtNLM"/>
    </source>
</evidence>
<dbReference type="Proteomes" id="UP001338582">
    <property type="component" value="Chromosome 3"/>
</dbReference>
<evidence type="ECO:0000256" key="2">
    <source>
        <dbReference type="ARBA" id="ARBA00022490"/>
    </source>
</evidence>
<dbReference type="GeneID" id="88173620"/>
<dbReference type="GO" id="GO:0005730">
    <property type="term" value="C:nucleolus"/>
    <property type="evidence" value="ECO:0007669"/>
    <property type="project" value="UniProtKB-SubCell"/>
</dbReference>
<feature type="domain" description="Exosome complex component CSL4 N-terminal" evidence="5">
    <location>
        <begin position="6"/>
        <end position="61"/>
    </location>
</feature>
<comment type="subcellular location">
    <subcellularLocation>
        <location evidence="1">Nucleus</location>
        <location evidence="1">Nucleolus</location>
    </subcellularLocation>
</comment>
<evidence type="ECO:0000259" key="5">
    <source>
        <dbReference type="Pfam" id="PF21551"/>
    </source>
</evidence>
<dbReference type="GO" id="GO:0006396">
    <property type="term" value="P:RNA processing"/>
    <property type="evidence" value="ECO:0007669"/>
    <property type="project" value="InterPro"/>
</dbReference>
<name>A0AAX4H9R0_9ASCO</name>
<dbReference type="PANTHER" id="PTHR12686:SF8">
    <property type="entry name" value="EXOSOME COMPLEX COMPONENT CSL4"/>
    <property type="match status" value="1"/>
</dbReference>
<dbReference type="PANTHER" id="PTHR12686">
    <property type="entry name" value="3'-5' EXORIBONUCLEASE CSL4-RELATED"/>
    <property type="match status" value="1"/>
</dbReference>
<gene>
    <name evidence="6" type="ORF">PUMCH_002555</name>
</gene>
<feature type="domain" description="Exosome complex component CSL4 C-terminal" evidence="4">
    <location>
        <begin position="122"/>
        <end position="241"/>
    </location>
</feature>
<evidence type="ECO:0000259" key="4">
    <source>
        <dbReference type="Pfam" id="PF10447"/>
    </source>
</evidence>
<dbReference type="Pfam" id="PF10447">
    <property type="entry name" value="EXOSC1"/>
    <property type="match status" value="1"/>
</dbReference>
<dbReference type="KEGG" id="asau:88173620"/>
<dbReference type="AlphaFoldDB" id="A0AAX4H9R0"/>
<evidence type="ECO:0000256" key="3">
    <source>
        <dbReference type="ARBA" id="ARBA00022835"/>
    </source>
</evidence>
<dbReference type="Pfam" id="PF21551">
    <property type="entry name" value="CSL4_N"/>
    <property type="match status" value="1"/>
</dbReference>
<keyword evidence="7" id="KW-1185">Reference proteome</keyword>
<dbReference type="GO" id="GO:0003723">
    <property type="term" value="F:RNA binding"/>
    <property type="evidence" value="ECO:0007669"/>
    <property type="project" value="InterPro"/>
</dbReference>
<evidence type="ECO:0000313" key="6">
    <source>
        <dbReference type="EMBL" id="WPK25248.1"/>
    </source>
</evidence>
<dbReference type="InterPro" id="IPR039771">
    <property type="entry name" value="Csl4"/>
</dbReference>
<dbReference type="RefSeq" id="XP_062877631.1">
    <property type="nucleotide sequence ID" value="XM_063021561.1"/>
</dbReference>
<dbReference type="GO" id="GO:0000176">
    <property type="term" value="C:nuclear exosome (RNase complex)"/>
    <property type="evidence" value="ECO:0007669"/>
    <property type="project" value="TreeGrafter"/>
</dbReference>
<keyword evidence="2" id="KW-0963">Cytoplasm</keyword>
<dbReference type="GO" id="GO:0005737">
    <property type="term" value="C:cytoplasm"/>
    <property type="evidence" value="ECO:0007669"/>
    <property type="project" value="TreeGrafter"/>
</dbReference>
<protein>
    <recommendedName>
        <fullName evidence="8">Exosome complex component CSL4 C-terminal domain-containing protein</fullName>
    </recommendedName>
</protein>
<evidence type="ECO:0000256" key="1">
    <source>
        <dbReference type="ARBA" id="ARBA00004604"/>
    </source>
</evidence>
<dbReference type="Gene3D" id="2.40.50.880">
    <property type="match status" value="1"/>
</dbReference>
<evidence type="ECO:0000313" key="7">
    <source>
        <dbReference type="Proteomes" id="UP001338582"/>
    </source>
</evidence>
<proteinExistence type="predicted"/>
<dbReference type="InterPro" id="IPR048626">
    <property type="entry name" value="CSL4_N"/>
</dbReference>
<dbReference type="InterPro" id="IPR019495">
    <property type="entry name" value="EXOSC1_C"/>
</dbReference>
<dbReference type="SUPFAM" id="SSF50249">
    <property type="entry name" value="Nucleic acid-binding proteins"/>
    <property type="match status" value="1"/>
</dbReference>